<evidence type="ECO:0000256" key="2">
    <source>
        <dbReference type="ARBA" id="ARBA00023125"/>
    </source>
</evidence>
<evidence type="ECO:0000256" key="3">
    <source>
        <dbReference type="ARBA" id="ARBA00023163"/>
    </source>
</evidence>
<dbReference type="GO" id="GO:0043565">
    <property type="term" value="F:sequence-specific DNA binding"/>
    <property type="evidence" value="ECO:0007669"/>
    <property type="project" value="InterPro"/>
</dbReference>
<gene>
    <name evidence="5" type="ORF">DF051_31885</name>
</gene>
<dbReference type="EMBL" id="QTQV01000025">
    <property type="protein sequence ID" value="RQT08285.1"/>
    <property type="molecule type" value="Genomic_DNA"/>
</dbReference>
<evidence type="ECO:0000313" key="5">
    <source>
        <dbReference type="EMBL" id="RQT08285.1"/>
    </source>
</evidence>
<dbReference type="InterPro" id="IPR009057">
    <property type="entry name" value="Homeodomain-like_sf"/>
</dbReference>
<dbReference type="PANTHER" id="PTHR46796:SF14">
    <property type="entry name" value="TRANSCRIPTIONAL REGULATORY PROTEIN"/>
    <property type="match status" value="1"/>
</dbReference>
<dbReference type="InterPro" id="IPR018060">
    <property type="entry name" value="HTH_AraC"/>
</dbReference>
<dbReference type="RefSeq" id="WP_124584079.1">
    <property type="nucleotide sequence ID" value="NZ_QTQV01000025.1"/>
</dbReference>
<dbReference type="PROSITE" id="PS01124">
    <property type="entry name" value="HTH_ARAC_FAMILY_2"/>
    <property type="match status" value="1"/>
</dbReference>
<evidence type="ECO:0000256" key="1">
    <source>
        <dbReference type="ARBA" id="ARBA00023015"/>
    </source>
</evidence>
<dbReference type="Proteomes" id="UP000277921">
    <property type="component" value="Unassembled WGS sequence"/>
</dbReference>
<dbReference type="AlphaFoldDB" id="A0A3N8PAE8"/>
<dbReference type="InterPro" id="IPR018062">
    <property type="entry name" value="HTH_AraC-typ_CS"/>
</dbReference>
<name>A0A3N8PAE8_9BURK</name>
<accession>A0A3N8PAE8</accession>
<evidence type="ECO:0000313" key="6">
    <source>
        <dbReference type="Proteomes" id="UP000277921"/>
    </source>
</evidence>
<feature type="domain" description="HTH araC/xylS-type" evidence="4">
    <location>
        <begin position="201"/>
        <end position="299"/>
    </location>
</feature>
<proteinExistence type="predicted"/>
<dbReference type="Pfam" id="PF12833">
    <property type="entry name" value="HTH_18"/>
    <property type="match status" value="1"/>
</dbReference>
<dbReference type="SMART" id="SM00342">
    <property type="entry name" value="HTH_ARAC"/>
    <property type="match status" value="1"/>
</dbReference>
<dbReference type="GO" id="GO:0003700">
    <property type="term" value="F:DNA-binding transcription factor activity"/>
    <property type="evidence" value="ECO:0007669"/>
    <property type="project" value="InterPro"/>
</dbReference>
<dbReference type="Gene3D" id="1.10.10.60">
    <property type="entry name" value="Homeodomain-like"/>
    <property type="match status" value="2"/>
</dbReference>
<comment type="caution">
    <text evidence="5">The sequence shown here is derived from an EMBL/GenBank/DDBJ whole genome shotgun (WGS) entry which is preliminary data.</text>
</comment>
<evidence type="ECO:0000259" key="4">
    <source>
        <dbReference type="PROSITE" id="PS01124"/>
    </source>
</evidence>
<dbReference type="SUPFAM" id="SSF46689">
    <property type="entry name" value="Homeodomain-like"/>
    <property type="match status" value="2"/>
</dbReference>
<dbReference type="PROSITE" id="PS00041">
    <property type="entry name" value="HTH_ARAC_FAMILY_1"/>
    <property type="match status" value="1"/>
</dbReference>
<organism evidence="5 6">
    <name type="scientific">Burkholderia contaminans</name>
    <dbReference type="NCBI Taxonomy" id="488447"/>
    <lineage>
        <taxon>Bacteria</taxon>
        <taxon>Pseudomonadati</taxon>
        <taxon>Pseudomonadota</taxon>
        <taxon>Betaproteobacteria</taxon>
        <taxon>Burkholderiales</taxon>
        <taxon>Burkholderiaceae</taxon>
        <taxon>Burkholderia</taxon>
        <taxon>Burkholderia cepacia complex</taxon>
    </lineage>
</organism>
<dbReference type="InterPro" id="IPR050204">
    <property type="entry name" value="AraC_XylS_family_regulators"/>
</dbReference>
<keyword evidence="2" id="KW-0238">DNA-binding</keyword>
<reference evidence="5 6" key="1">
    <citation type="submission" date="2018-08" db="EMBL/GenBank/DDBJ databases">
        <title>Comparative analysis of Burkholderia isolates from Puerto Rico.</title>
        <authorList>
            <person name="Hall C."/>
            <person name="Sahl J."/>
            <person name="Wagner D."/>
        </authorList>
    </citation>
    <scope>NUCLEOTIDE SEQUENCE [LARGE SCALE GENOMIC DNA]</scope>
    <source>
        <strain evidence="5 6">Bp9025</strain>
    </source>
</reference>
<keyword evidence="1" id="KW-0805">Transcription regulation</keyword>
<dbReference type="PANTHER" id="PTHR46796">
    <property type="entry name" value="HTH-TYPE TRANSCRIPTIONAL ACTIVATOR RHAS-RELATED"/>
    <property type="match status" value="1"/>
</dbReference>
<keyword evidence="3" id="KW-0804">Transcription</keyword>
<protein>
    <submittedName>
        <fullName evidence="5">AraC family transcriptional regulator</fullName>
    </submittedName>
</protein>
<sequence>MLLTTQPAAGPMKKDTLGCTSSQLRTNLEMRGTDVTFYRKCMDNGTVHRVAMPASDRGYLIGVSMNSGHRRDIFRGKRKIARQFSDDSIYIRDMSDDYRADLHGNFDFVLIELTGLFFDRLDAERDAGRFAGLTCSIDQRDPVLGHLARAVAGCFDTAGALNALFVEQMGLAIGIHLSKQYGTSLLPASRTGGMLSRAQEALAKELLLANLNEGMAIADVARECNLSRGYFIRAFAKTTGRTPHQWLLDQRIQKARKLVESSEMTLTEIATCCGFADQSHLNRTFTRVVGKPPGAWRRLGGR</sequence>